<dbReference type="EMBL" id="NAJP01000059">
    <property type="protein sequence ID" value="TKA36469.1"/>
    <property type="molecule type" value="Genomic_DNA"/>
</dbReference>
<dbReference type="GO" id="GO:0004348">
    <property type="term" value="F:glucosylceramidase activity"/>
    <property type="evidence" value="ECO:0007669"/>
    <property type="project" value="InterPro"/>
</dbReference>
<proteinExistence type="inferred from homology"/>
<keyword evidence="2 5" id="KW-0732">Signal</keyword>
<evidence type="ECO:0000256" key="1">
    <source>
        <dbReference type="ARBA" id="ARBA00005382"/>
    </source>
</evidence>
<dbReference type="STRING" id="329885.A0A4V6WK14"/>
<feature type="domain" description="Glycosyl hydrolase family 30 TIM-barrel" evidence="6">
    <location>
        <begin position="99"/>
        <end position="366"/>
    </location>
</feature>
<dbReference type="InterPro" id="IPR033453">
    <property type="entry name" value="Glyco_hydro_30_TIM-barrel"/>
</dbReference>
<keyword evidence="3 4" id="KW-0378">Hydrolase</keyword>
<reference evidence="8 9" key="1">
    <citation type="submission" date="2017-03" db="EMBL/GenBank/DDBJ databases">
        <title>Genomes of endolithic fungi from Antarctica.</title>
        <authorList>
            <person name="Coleine C."/>
            <person name="Masonjones S."/>
            <person name="Stajich J.E."/>
        </authorList>
    </citation>
    <scope>NUCLEOTIDE SEQUENCE [LARGE SCALE GENOMIC DNA]</scope>
    <source>
        <strain evidence="8 9">CCFEE 5311</strain>
    </source>
</reference>
<dbReference type="Gene3D" id="2.60.40.1180">
    <property type="entry name" value="Golgi alpha-mannosidase II"/>
    <property type="match status" value="1"/>
</dbReference>
<dbReference type="Pfam" id="PF02055">
    <property type="entry name" value="Glyco_hydro_30"/>
    <property type="match status" value="1"/>
</dbReference>
<feature type="signal peptide" evidence="5">
    <location>
        <begin position="1"/>
        <end position="17"/>
    </location>
</feature>
<dbReference type="InterPro" id="IPR001139">
    <property type="entry name" value="Glyco_hydro_30"/>
</dbReference>
<dbReference type="InterPro" id="IPR013780">
    <property type="entry name" value="Glyco_hydro_b"/>
</dbReference>
<gene>
    <name evidence="8" type="ORF">B0A54_13470</name>
</gene>
<dbReference type="PANTHER" id="PTHR11069:SF23">
    <property type="entry name" value="LYSOSOMAL ACID GLUCOSYLCERAMIDASE"/>
    <property type="match status" value="1"/>
</dbReference>
<dbReference type="SUPFAM" id="SSF51445">
    <property type="entry name" value="(Trans)glycosidases"/>
    <property type="match status" value="1"/>
</dbReference>
<accession>A0A4V6WK14</accession>
<evidence type="ECO:0000259" key="7">
    <source>
        <dbReference type="Pfam" id="PF17189"/>
    </source>
</evidence>
<comment type="similarity">
    <text evidence="1 4">Belongs to the glycosyl hydrolase 30 family.</text>
</comment>
<evidence type="ECO:0000256" key="3">
    <source>
        <dbReference type="ARBA" id="ARBA00022801"/>
    </source>
</evidence>
<evidence type="ECO:0000259" key="6">
    <source>
        <dbReference type="Pfam" id="PF02055"/>
    </source>
</evidence>
<dbReference type="InterPro" id="IPR033452">
    <property type="entry name" value="GH30_C"/>
</dbReference>
<keyword evidence="4" id="KW-0326">Glycosidase</keyword>
<evidence type="ECO:0000256" key="2">
    <source>
        <dbReference type="ARBA" id="ARBA00022729"/>
    </source>
</evidence>
<protein>
    <submittedName>
        <fullName evidence="8">Uncharacterized protein</fullName>
    </submittedName>
</protein>
<evidence type="ECO:0000256" key="4">
    <source>
        <dbReference type="RuleBase" id="RU361188"/>
    </source>
</evidence>
<sequence>MPLSLFLLITVATSACAQSVKGLGVSGGNGSRGGIGDGAHPVRRAQAFITDALIPTAPNTTRQLAKGPAPVLFHGNASAGCGSRIVVVDSNKPQQEMVGFGHAWTDSTVDVFDSLEPAVLDQVMQDLFGQSGNNMGFMRHTIGSSDLSGHQYSYDDNGPGFNLGEPDPSLANFGLGQDGTAMAQMIARMGQYKGDVFLFGSPWSLPGWMKNNDLFIAPVIETLGGQYPLLNNSLNIKYIPQAVEYFTKYIDAFLSHGVTINGLTLQNEPLNYQGGYPCMYLDAADEATIINQGLGASLKERGILFMAYDHNTDQPVYPYRVLQGAPGMVPAVAWHCYQGPAPNYTVLNDISRLYPGTLQFMTECSNYLPGAGSVNFEVAQNFIPPVQHGASGASMWGTFPTFFYYLLLFGKAVLLSTLLAKRRLLDIYRLYSVLATNPDFGPHSPYGGCAGCLGSIIVNSSTTYTKTNDYYMIGQFSRFVRRGAINYPVVEGNEGNALTSNQLYIMAVQNPDKSWAVIFMNNLLSDQEVVLSFTGQSGQYWQGTVPKTTVTTWLLPSEQILGQTNGTQAASVGPPYPYRNGSTTRFPTASGAATGTGFSACNFSVTSTSSTSSSSSTSVTALPVPNTTHTIATTGTA</sequence>
<organism evidence="8 9">
    <name type="scientific">Friedmanniomyces endolithicus</name>
    <dbReference type="NCBI Taxonomy" id="329885"/>
    <lineage>
        <taxon>Eukaryota</taxon>
        <taxon>Fungi</taxon>
        <taxon>Dikarya</taxon>
        <taxon>Ascomycota</taxon>
        <taxon>Pezizomycotina</taxon>
        <taxon>Dothideomycetes</taxon>
        <taxon>Dothideomycetidae</taxon>
        <taxon>Mycosphaerellales</taxon>
        <taxon>Teratosphaeriaceae</taxon>
        <taxon>Friedmanniomyces</taxon>
    </lineage>
</organism>
<feature type="domain" description="Glycosyl hydrolase family 30 beta sandwich" evidence="7">
    <location>
        <begin position="500"/>
        <end position="552"/>
    </location>
</feature>
<dbReference type="GO" id="GO:0016020">
    <property type="term" value="C:membrane"/>
    <property type="evidence" value="ECO:0007669"/>
    <property type="project" value="GOC"/>
</dbReference>
<dbReference type="GO" id="GO:0006680">
    <property type="term" value="P:glucosylceramide catabolic process"/>
    <property type="evidence" value="ECO:0007669"/>
    <property type="project" value="TreeGrafter"/>
</dbReference>
<name>A0A4V6WK14_9PEZI</name>
<dbReference type="Proteomes" id="UP000310066">
    <property type="component" value="Unassembled WGS sequence"/>
</dbReference>
<dbReference type="Gene3D" id="3.20.20.80">
    <property type="entry name" value="Glycosidases"/>
    <property type="match status" value="1"/>
</dbReference>
<dbReference type="PANTHER" id="PTHR11069">
    <property type="entry name" value="GLUCOSYLCERAMIDASE"/>
    <property type="match status" value="1"/>
</dbReference>
<dbReference type="OrthoDB" id="2160638at2759"/>
<feature type="chain" id="PRO_5020735334" evidence="5">
    <location>
        <begin position="18"/>
        <end position="637"/>
    </location>
</feature>
<dbReference type="AlphaFoldDB" id="A0A4V6WK14"/>
<evidence type="ECO:0000313" key="8">
    <source>
        <dbReference type="EMBL" id="TKA36469.1"/>
    </source>
</evidence>
<evidence type="ECO:0000256" key="5">
    <source>
        <dbReference type="SAM" id="SignalP"/>
    </source>
</evidence>
<evidence type="ECO:0000313" key="9">
    <source>
        <dbReference type="Proteomes" id="UP000310066"/>
    </source>
</evidence>
<comment type="caution">
    <text evidence="8">The sequence shown here is derived from an EMBL/GenBank/DDBJ whole genome shotgun (WGS) entry which is preliminary data.</text>
</comment>
<dbReference type="InterPro" id="IPR017853">
    <property type="entry name" value="GH"/>
</dbReference>
<dbReference type="Pfam" id="PF17189">
    <property type="entry name" value="Glyco_hydro_30C"/>
    <property type="match status" value="1"/>
</dbReference>